<reference evidence="1" key="1">
    <citation type="submission" date="2018-05" db="EMBL/GenBank/DDBJ databases">
        <authorList>
            <person name="Lanie J.A."/>
            <person name="Ng W.-L."/>
            <person name="Kazmierczak K.M."/>
            <person name="Andrzejewski T.M."/>
            <person name="Davidsen T.M."/>
            <person name="Wayne K.J."/>
            <person name="Tettelin H."/>
            <person name="Glass J.I."/>
            <person name="Rusch D."/>
            <person name="Podicherti R."/>
            <person name="Tsui H.-C.T."/>
            <person name="Winkler M.E."/>
        </authorList>
    </citation>
    <scope>NUCLEOTIDE SEQUENCE</scope>
</reference>
<accession>A0A381Z0N6</accession>
<feature type="non-terminal residue" evidence="1">
    <location>
        <position position="1"/>
    </location>
</feature>
<proteinExistence type="predicted"/>
<organism evidence="1">
    <name type="scientific">marine metagenome</name>
    <dbReference type="NCBI Taxonomy" id="408172"/>
    <lineage>
        <taxon>unclassified sequences</taxon>
        <taxon>metagenomes</taxon>
        <taxon>ecological metagenomes</taxon>
    </lineage>
</organism>
<dbReference type="EMBL" id="UINC01019535">
    <property type="protein sequence ID" value="SVA82769.1"/>
    <property type="molecule type" value="Genomic_DNA"/>
</dbReference>
<protein>
    <submittedName>
        <fullName evidence="1">Uncharacterized protein</fullName>
    </submittedName>
</protein>
<name>A0A381Z0N6_9ZZZZ</name>
<sequence>VGQLMIDLEENENSGYFPIQIFETQGQPRSVEMITVPNIPQGNVPHDVVGWCSDDGGSICNVTAIAVGDSGLGQVTMIYGGDNGIRLRPSSSRSAWSLDATDQSGEPYILLSTSDHLIFHEK</sequence>
<gene>
    <name evidence="1" type="ORF">METZ01_LOCUS135623</name>
</gene>
<dbReference type="AlphaFoldDB" id="A0A381Z0N6"/>
<evidence type="ECO:0000313" key="1">
    <source>
        <dbReference type="EMBL" id="SVA82769.1"/>
    </source>
</evidence>